<name>A0A4U0ZF61_9ALTE</name>
<dbReference type="RefSeq" id="WP_136781983.1">
    <property type="nucleotide sequence ID" value="NZ_SWCO01000005.1"/>
</dbReference>
<dbReference type="InterPro" id="IPR006913">
    <property type="entry name" value="CENP-V/GFA"/>
</dbReference>
<dbReference type="GO" id="GO:0016787">
    <property type="term" value="F:hydrolase activity"/>
    <property type="evidence" value="ECO:0007669"/>
    <property type="project" value="UniProtKB-KW"/>
</dbReference>
<accession>A0A4U0ZF61</accession>
<dbReference type="Proteomes" id="UP000305471">
    <property type="component" value="Unassembled WGS sequence"/>
</dbReference>
<feature type="domain" description="CENP-V/GFA" evidence="1">
    <location>
        <begin position="1"/>
        <end position="78"/>
    </location>
</feature>
<dbReference type="AlphaFoldDB" id="A0A4U0ZF61"/>
<dbReference type="Pfam" id="PF04828">
    <property type="entry name" value="GFA"/>
    <property type="match status" value="1"/>
</dbReference>
<dbReference type="EMBL" id="SWCO01000005">
    <property type="protein sequence ID" value="TKB03277.1"/>
    <property type="molecule type" value="Genomic_DNA"/>
</dbReference>
<proteinExistence type="predicted"/>
<dbReference type="GO" id="GO:0016846">
    <property type="term" value="F:carbon-sulfur lyase activity"/>
    <property type="evidence" value="ECO:0007669"/>
    <property type="project" value="InterPro"/>
</dbReference>
<sequence length="105" mass="11651">MYRGSCSCQAIQYEIEHIDELEADDETLTQTDTSKLSMTVEKERLVVDCAPSSLAELHEANGETHHVCNVCGSVIFVELCPNKVRLEVAFTGHDALAEPHCQFVL</sequence>
<reference evidence="2 3" key="1">
    <citation type="submission" date="2019-04" db="EMBL/GenBank/DDBJ databases">
        <title>Alteromonas portus sp. nov., an alginate lyase-excreting marine bacterium.</title>
        <authorList>
            <person name="Huang H."/>
            <person name="Mo K."/>
            <person name="Bao S."/>
        </authorList>
    </citation>
    <scope>NUCLEOTIDE SEQUENCE [LARGE SCALE GENOMIC DNA]</scope>
    <source>
        <strain evidence="2 3">HB161718</strain>
    </source>
</reference>
<keyword evidence="3" id="KW-1185">Reference proteome</keyword>
<evidence type="ECO:0000313" key="3">
    <source>
        <dbReference type="Proteomes" id="UP000305471"/>
    </source>
</evidence>
<comment type="caution">
    <text evidence="2">The sequence shown here is derived from an EMBL/GenBank/DDBJ whole genome shotgun (WGS) entry which is preliminary data.</text>
</comment>
<keyword evidence="2" id="KW-0378">Hydrolase</keyword>
<evidence type="ECO:0000313" key="2">
    <source>
        <dbReference type="EMBL" id="TKB03277.1"/>
    </source>
</evidence>
<dbReference type="Gene3D" id="2.170.150.70">
    <property type="match status" value="1"/>
</dbReference>
<gene>
    <name evidence="2" type="ORF">E5672_09530</name>
</gene>
<dbReference type="OrthoDB" id="9805575at2"/>
<organism evidence="2 3">
    <name type="scientific">Alteromonas portus</name>
    <dbReference type="NCBI Taxonomy" id="2565549"/>
    <lineage>
        <taxon>Bacteria</taxon>
        <taxon>Pseudomonadati</taxon>
        <taxon>Pseudomonadota</taxon>
        <taxon>Gammaproteobacteria</taxon>
        <taxon>Alteromonadales</taxon>
        <taxon>Alteromonadaceae</taxon>
        <taxon>Alteromonas/Salinimonas group</taxon>
        <taxon>Alteromonas</taxon>
    </lineage>
</organism>
<evidence type="ECO:0000259" key="1">
    <source>
        <dbReference type="Pfam" id="PF04828"/>
    </source>
</evidence>
<protein>
    <submittedName>
        <fullName evidence="2">ADP-ribosylglycohydrolase</fullName>
    </submittedName>
</protein>